<name>A0A3M2KS20_9ACTN</name>
<proteinExistence type="predicted"/>
<sequence length="128" mass="13136">MVTMNIGGLRNAEEGAGERDQLARLKANFALVASNTAMFGDVPNADRAATALRSAALAMLTELERAGHTVEDIRNSAATAAGIGEGADAAARRTLSREQAEIVGVLLMLDLSNPTLAPPPATPSPGGR</sequence>
<organism evidence="1 2">
    <name type="scientific">Streptomyces triticirhizae</name>
    <dbReference type="NCBI Taxonomy" id="2483353"/>
    <lineage>
        <taxon>Bacteria</taxon>
        <taxon>Bacillati</taxon>
        <taxon>Actinomycetota</taxon>
        <taxon>Actinomycetes</taxon>
        <taxon>Kitasatosporales</taxon>
        <taxon>Streptomycetaceae</taxon>
        <taxon>Streptomyces</taxon>
    </lineage>
</organism>
<dbReference type="AlphaFoldDB" id="A0A3M2KS20"/>
<gene>
    <name evidence="1" type="ORF">EBN88_28865</name>
</gene>
<protein>
    <submittedName>
        <fullName evidence="1">Uncharacterized protein</fullName>
    </submittedName>
</protein>
<keyword evidence="2" id="KW-1185">Reference proteome</keyword>
<dbReference type="Proteomes" id="UP000278673">
    <property type="component" value="Unassembled WGS sequence"/>
</dbReference>
<reference evidence="1 2" key="1">
    <citation type="submission" date="2018-10" db="EMBL/GenBank/DDBJ databases">
        <title>Isolation, diversity and antifungal activity of actinobacteria from wheat.</title>
        <authorList>
            <person name="Han C."/>
        </authorList>
    </citation>
    <scope>NUCLEOTIDE SEQUENCE [LARGE SCALE GENOMIC DNA]</scope>
    <source>
        <strain evidence="1 2">NEAU-YY642</strain>
    </source>
</reference>
<accession>A0A3M2KS20</accession>
<evidence type="ECO:0000313" key="2">
    <source>
        <dbReference type="Proteomes" id="UP000278673"/>
    </source>
</evidence>
<comment type="caution">
    <text evidence="1">The sequence shown here is derived from an EMBL/GenBank/DDBJ whole genome shotgun (WGS) entry which is preliminary data.</text>
</comment>
<evidence type="ECO:0000313" key="1">
    <source>
        <dbReference type="EMBL" id="RMI27794.1"/>
    </source>
</evidence>
<dbReference type="EMBL" id="RFFJ01000314">
    <property type="protein sequence ID" value="RMI27794.1"/>
    <property type="molecule type" value="Genomic_DNA"/>
</dbReference>